<accession>A0A0F4LMM5</accession>
<feature type="transmembrane region" description="Helical" evidence="1">
    <location>
        <begin position="12"/>
        <end position="32"/>
    </location>
</feature>
<evidence type="ECO:0008006" key="4">
    <source>
        <dbReference type="Google" id="ProtNLM"/>
    </source>
</evidence>
<evidence type="ECO:0000313" key="2">
    <source>
        <dbReference type="EMBL" id="KJY60092.1"/>
    </source>
</evidence>
<sequence>MKEQSARKKITFWLRVSGWLCLLPAAAWLYLFRIMIGHQYLFLIEVFLIVIFAVYILTTADSERWQNPDNIFKLMMFAIIFVSVIDFFTLWFAYNASRKLNKH</sequence>
<dbReference type="Proteomes" id="UP000033682">
    <property type="component" value="Unassembled WGS sequence"/>
</dbReference>
<gene>
    <name evidence="2" type="ORF">JF72_14020</name>
</gene>
<dbReference type="AlphaFoldDB" id="A0A0F4LMM5"/>
<dbReference type="PATRIC" id="fig|303541.3.peg.1574"/>
<protein>
    <recommendedName>
        <fullName evidence="4">Integral membrane protein</fullName>
    </recommendedName>
</protein>
<name>A0A0F4LMM5_9LACO</name>
<dbReference type="HOGENOM" id="CLU_182184_0_0_9"/>
<dbReference type="RefSeq" id="WP_046308035.1">
    <property type="nucleotide sequence ID" value="NZ_CAMKYX010000006.1"/>
</dbReference>
<feature type="transmembrane region" description="Helical" evidence="1">
    <location>
        <begin position="38"/>
        <end position="58"/>
    </location>
</feature>
<evidence type="ECO:0000313" key="3">
    <source>
        <dbReference type="Proteomes" id="UP000033682"/>
    </source>
</evidence>
<keyword evidence="1" id="KW-0812">Transmembrane</keyword>
<dbReference type="STRING" id="303541.JF72_14020"/>
<organism evidence="2 3">
    <name type="scientific">Lactobacillus apis</name>
    <dbReference type="NCBI Taxonomy" id="303541"/>
    <lineage>
        <taxon>Bacteria</taxon>
        <taxon>Bacillati</taxon>
        <taxon>Bacillota</taxon>
        <taxon>Bacilli</taxon>
        <taxon>Lactobacillales</taxon>
        <taxon>Lactobacillaceae</taxon>
        <taxon>Lactobacillus</taxon>
    </lineage>
</organism>
<comment type="caution">
    <text evidence="2">The sequence shown here is derived from an EMBL/GenBank/DDBJ whole genome shotgun (WGS) entry which is preliminary data.</text>
</comment>
<reference evidence="2 3" key="1">
    <citation type="submission" date="2015-01" db="EMBL/GenBank/DDBJ databases">
        <title>Comparative genomics of the lactic acid bacteria isolated from the honey bee gut.</title>
        <authorList>
            <person name="Ellegaard K.M."/>
            <person name="Tamarit D."/>
            <person name="Javelind E."/>
            <person name="Olofsson T."/>
            <person name="Andersson S.G."/>
            <person name="Vasquez A."/>
        </authorList>
    </citation>
    <scope>NUCLEOTIDE SEQUENCE [LARGE SCALE GENOMIC DNA]</scope>
    <source>
        <strain evidence="2 3">Hma11</strain>
    </source>
</reference>
<keyword evidence="1" id="KW-1133">Transmembrane helix</keyword>
<proteinExistence type="predicted"/>
<keyword evidence="1" id="KW-0472">Membrane</keyword>
<keyword evidence="3" id="KW-1185">Reference proteome</keyword>
<feature type="transmembrane region" description="Helical" evidence="1">
    <location>
        <begin position="70"/>
        <end position="94"/>
    </location>
</feature>
<evidence type="ECO:0000256" key="1">
    <source>
        <dbReference type="SAM" id="Phobius"/>
    </source>
</evidence>
<dbReference type="EMBL" id="JXLG01000010">
    <property type="protein sequence ID" value="KJY60092.1"/>
    <property type="molecule type" value="Genomic_DNA"/>
</dbReference>